<dbReference type="GeneID" id="54353845"/>
<name>A0A6A5RKW2_9PLEO</name>
<dbReference type="OrthoDB" id="3439492at2759"/>
<evidence type="ECO:0000313" key="1">
    <source>
        <dbReference type="EMBL" id="KAF1927748.1"/>
    </source>
</evidence>
<dbReference type="RefSeq" id="XP_033448000.1">
    <property type="nucleotide sequence ID" value="XM_033596178.1"/>
</dbReference>
<dbReference type="EMBL" id="ML978971">
    <property type="protein sequence ID" value="KAF1927748.1"/>
    <property type="molecule type" value="Genomic_DNA"/>
</dbReference>
<proteinExistence type="predicted"/>
<feature type="non-terminal residue" evidence="1">
    <location>
        <position position="1"/>
    </location>
</feature>
<dbReference type="AlphaFoldDB" id="A0A6A5RKW2"/>
<evidence type="ECO:0000313" key="2">
    <source>
        <dbReference type="Proteomes" id="UP000800082"/>
    </source>
</evidence>
<dbReference type="Proteomes" id="UP000800082">
    <property type="component" value="Unassembled WGS sequence"/>
</dbReference>
<organism evidence="1 2">
    <name type="scientific">Didymella exigua CBS 183.55</name>
    <dbReference type="NCBI Taxonomy" id="1150837"/>
    <lineage>
        <taxon>Eukaryota</taxon>
        <taxon>Fungi</taxon>
        <taxon>Dikarya</taxon>
        <taxon>Ascomycota</taxon>
        <taxon>Pezizomycotina</taxon>
        <taxon>Dothideomycetes</taxon>
        <taxon>Pleosporomycetidae</taxon>
        <taxon>Pleosporales</taxon>
        <taxon>Pleosporineae</taxon>
        <taxon>Didymellaceae</taxon>
        <taxon>Didymella</taxon>
    </lineage>
</organism>
<accession>A0A6A5RKW2</accession>
<sequence length="52" mass="5715">FLARNPRVASIVGRKIKSARTTAANYNTINDIPYKNVWSFDETGVALGVCTN</sequence>
<gene>
    <name evidence="1" type="ORF">M421DRAFT_64606</name>
</gene>
<reference evidence="1" key="1">
    <citation type="journal article" date="2020" name="Stud. Mycol.">
        <title>101 Dothideomycetes genomes: a test case for predicting lifestyles and emergence of pathogens.</title>
        <authorList>
            <person name="Haridas S."/>
            <person name="Albert R."/>
            <person name="Binder M."/>
            <person name="Bloem J."/>
            <person name="Labutti K."/>
            <person name="Salamov A."/>
            <person name="Andreopoulos B."/>
            <person name="Baker S."/>
            <person name="Barry K."/>
            <person name="Bills G."/>
            <person name="Bluhm B."/>
            <person name="Cannon C."/>
            <person name="Castanera R."/>
            <person name="Culley D."/>
            <person name="Daum C."/>
            <person name="Ezra D."/>
            <person name="Gonzalez J."/>
            <person name="Henrissat B."/>
            <person name="Kuo A."/>
            <person name="Liang C."/>
            <person name="Lipzen A."/>
            <person name="Lutzoni F."/>
            <person name="Magnuson J."/>
            <person name="Mondo S."/>
            <person name="Nolan M."/>
            <person name="Ohm R."/>
            <person name="Pangilinan J."/>
            <person name="Park H.-J."/>
            <person name="Ramirez L."/>
            <person name="Alfaro M."/>
            <person name="Sun H."/>
            <person name="Tritt A."/>
            <person name="Yoshinaga Y."/>
            <person name="Zwiers L.-H."/>
            <person name="Turgeon B."/>
            <person name="Goodwin S."/>
            <person name="Spatafora J."/>
            <person name="Crous P."/>
            <person name="Grigoriev I."/>
        </authorList>
    </citation>
    <scope>NUCLEOTIDE SEQUENCE</scope>
    <source>
        <strain evidence="1">CBS 183.55</strain>
    </source>
</reference>
<keyword evidence="2" id="KW-1185">Reference proteome</keyword>
<protein>
    <submittedName>
        <fullName evidence="1">Uncharacterized protein</fullName>
    </submittedName>
</protein>